<evidence type="ECO:0000313" key="2">
    <source>
        <dbReference type="Proteomes" id="UP000091857"/>
    </source>
</evidence>
<comment type="caution">
    <text evidence="1">The sequence shown here is derived from an EMBL/GenBank/DDBJ whole genome shotgun (WGS) entry which is preliminary data.</text>
</comment>
<accession>A0ACB7H711</accession>
<reference evidence="2" key="1">
    <citation type="journal article" date="2016" name="Nat. Biotechnol.">
        <title>Sequencing wild and cultivated cassava and related species reveals extensive interspecific hybridization and genetic diversity.</title>
        <authorList>
            <person name="Bredeson J.V."/>
            <person name="Lyons J.B."/>
            <person name="Prochnik S.E."/>
            <person name="Wu G.A."/>
            <person name="Ha C.M."/>
            <person name="Edsinger-Gonzales E."/>
            <person name="Grimwood J."/>
            <person name="Schmutz J."/>
            <person name="Rabbi I.Y."/>
            <person name="Egesi C."/>
            <person name="Nauluvula P."/>
            <person name="Lebot V."/>
            <person name="Ndunguru J."/>
            <person name="Mkamilo G."/>
            <person name="Bart R.S."/>
            <person name="Setter T.L."/>
            <person name="Gleadow R.M."/>
            <person name="Kulakow P."/>
            <person name="Ferguson M.E."/>
            <person name="Rounsley S."/>
            <person name="Rokhsar D.S."/>
        </authorList>
    </citation>
    <scope>NUCLEOTIDE SEQUENCE [LARGE SCALE GENOMIC DNA]</scope>
    <source>
        <strain evidence="2">cv. AM560-2</strain>
    </source>
</reference>
<evidence type="ECO:0000313" key="1">
    <source>
        <dbReference type="EMBL" id="KAG8647463.1"/>
    </source>
</evidence>
<name>A0ACB7H711_MANES</name>
<proteinExistence type="predicted"/>
<dbReference type="EMBL" id="CM004395">
    <property type="protein sequence ID" value="KAG8647463.1"/>
    <property type="molecule type" value="Genomic_DNA"/>
</dbReference>
<organism evidence="1 2">
    <name type="scientific">Manihot esculenta</name>
    <name type="common">Cassava</name>
    <name type="synonym">Jatropha manihot</name>
    <dbReference type="NCBI Taxonomy" id="3983"/>
    <lineage>
        <taxon>Eukaryota</taxon>
        <taxon>Viridiplantae</taxon>
        <taxon>Streptophyta</taxon>
        <taxon>Embryophyta</taxon>
        <taxon>Tracheophyta</taxon>
        <taxon>Spermatophyta</taxon>
        <taxon>Magnoliopsida</taxon>
        <taxon>eudicotyledons</taxon>
        <taxon>Gunneridae</taxon>
        <taxon>Pentapetalae</taxon>
        <taxon>rosids</taxon>
        <taxon>fabids</taxon>
        <taxon>Malpighiales</taxon>
        <taxon>Euphorbiaceae</taxon>
        <taxon>Crotonoideae</taxon>
        <taxon>Manihoteae</taxon>
        <taxon>Manihot</taxon>
    </lineage>
</organism>
<protein>
    <submittedName>
        <fullName evidence="1">Uncharacterized protein</fullName>
    </submittedName>
</protein>
<gene>
    <name evidence="1" type="ORF">MANES_09G075219v8</name>
</gene>
<keyword evidence="2" id="KW-1185">Reference proteome</keyword>
<sequence length="226" mass="26285">MESEFTMSLMGELTFFLGLQIKQINDGIFINQSKYIKDMLKKFKMNELKGIKTLMDSSIKLDKDEKGKDVDQKSYRGIISSLLYLTASKPEIHFSFLGHALVYWFSKKQISVALSIVDAEYIAAESYVAQIFWMKQQLNDYGIEVDHIPIRCDNTSTINLTKNPIQHSRTKHIKIKHHFIRDHVQNGDIELEFVSTQKQLADIFTKPLNEDTFCRIRRELGMIDLE</sequence>
<dbReference type="Proteomes" id="UP000091857">
    <property type="component" value="Chromosome 9"/>
</dbReference>